<reference evidence="1 2" key="1">
    <citation type="journal article" date="2016" name="Nat. Commun.">
        <title>Thousands of microbial genomes shed light on interconnected biogeochemical processes in an aquifer system.</title>
        <authorList>
            <person name="Anantharaman K."/>
            <person name="Brown C.T."/>
            <person name="Hug L.A."/>
            <person name="Sharon I."/>
            <person name="Castelle C.J."/>
            <person name="Probst A.J."/>
            <person name="Thomas B.C."/>
            <person name="Singh A."/>
            <person name="Wilkins M.J."/>
            <person name="Karaoz U."/>
            <person name="Brodie E.L."/>
            <person name="Williams K.H."/>
            <person name="Hubbard S.S."/>
            <person name="Banfield J.F."/>
        </authorList>
    </citation>
    <scope>NUCLEOTIDE SEQUENCE [LARGE SCALE GENOMIC DNA]</scope>
</reference>
<name>A0A1G1Y2K6_9BACT</name>
<proteinExistence type="predicted"/>
<evidence type="ECO:0000313" key="1">
    <source>
        <dbReference type="EMBL" id="OGY45797.1"/>
    </source>
</evidence>
<dbReference type="EMBL" id="MHIF01000072">
    <property type="protein sequence ID" value="OGY45797.1"/>
    <property type="molecule type" value="Genomic_DNA"/>
</dbReference>
<protein>
    <submittedName>
        <fullName evidence="1">Uncharacterized protein</fullName>
    </submittedName>
</protein>
<comment type="caution">
    <text evidence="1">The sequence shown here is derived from an EMBL/GenBank/DDBJ whole genome shotgun (WGS) entry which is preliminary data.</text>
</comment>
<evidence type="ECO:0000313" key="2">
    <source>
        <dbReference type="Proteomes" id="UP000178432"/>
    </source>
</evidence>
<gene>
    <name evidence="1" type="ORF">A2663_01540</name>
</gene>
<accession>A0A1G1Y2K6</accession>
<organism evidence="1 2">
    <name type="scientific">Candidatus Buchananbacteria bacterium RIFCSPHIGHO2_01_FULL_46_12</name>
    <dbReference type="NCBI Taxonomy" id="1797536"/>
    <lineage>
        <taxon>Bacteria</taxon>
        <taxon>Candidatus Buchananiibacteriota</taxon>
    </lineage>
</organism>
<sequence>MLTLCGKKPFSVLIRTVIEKHFILFIDLNREKMNPTLKRHPQFSLHKIRVVVLKREKPAGVLEQ</sequence>
<dbReference type="Proteomes" id="UP000178432">
    <property type="component" value="Unassembled WGS sequence"/>
</dbReference>
<dbReference type="AlphaFoldDB" id="A0A1G1Y2K6"/>